<dbReference type="SUPFAM" id="SSF52833">
    <property type="entry name" value="Thioredoxin-like"/>
    <property type="match status" value="1"/>
</dbReference>
<accession>A0A212J7G0</accession>
<dbReference type="InterPro" id="IPR036249">
    <property type="entry name" value="Thioredoxin-like_sf"/>
</dbReference>
<feature type="domain" description="Thioredoxin" evidence="2">
    <location>
        <begin position="249"/>
        <end position="398"/>
    </location>
</feature>
<proteinExistence type="predicted"/>
<evidence type="ECO:0000256" key="1">
    <source>
        <dbReference type="SAM" id="SignalP"/>
    </source>
</evidence>
<dbReference type="AlphaFoldDB" id="A0A212J7G0"/>
<dbReference type="RefSeq" id="WP_296939299.1">
    <property type="nucleotide sequence ID" value="NZ_LT599032.1"/>
</dbReference>
<dbReference type="Pfam" id="PF13905">
    <property type="entry name" value="Thioredoxin_8"/>
    <property type="match status" value="1"/>
</dbReference>
<gene>
    <name evidence="3" type="ORF">KL86DYS1_11378</name>
</gene>
<evidence type="ECO:0000313" key="3">
    <source>
        <dbReference type="EMBL" id="SBV95387.1"/>
    </source>
</evidence>
<keyword evidence="1" id="KW-0732">Signal</keyword>
<dbReference type="Gene3D" id="3.40.30.10">
    <property type="entry name" value="Glutaredoxin"/>
    <property type="match status" value="1"/>
</dbReference>
<feature type="signal peptide" evidence="1">
    <location>
        <begin position="1"/>
        <end position="20"/>
    </location>
</feature>
<evidence type="ECO:0000259" key="2">
    <source>
        <dbReference type="PROSITE" id="PS51352"/>
    </source>
</evidence>
<sequence>MKKKLFILCLSYLITFAVNAQKISIFLPEQSNKEYVFILSKGIKQDTIQRGTLSFAGDVTINIPEKEKKYAGMGSLQVKDSRPLNIIVNHEDLSVRQDPNQKYIFKNSPENEYLYSVIQEGARPAQDTTLYASSFIELVRYMQQLNRLATQGGSLMDKANARLYALNQLDVDKLYTSGIWYNIIDGLTRLTADQQLMAEDMVRLMKRIKSQEAFEHLANNLILITEQYGWDDAFDIIVPYIEESGRIAVPQGRIFDAFALAKVRKGTLAPVLEGLSPSLIEAGYSRTLLVFYQPDCENCHTQIERLISDYPKLKEQNVRIVSISSDTNKDMFAEDVKHFPWPDSDKLCDYRGFAGINFVRYGIMSTPTFFLLDKDGVVIKRYALVTDIDFNTSLKGEK</sequence>
<organism evidence="3">
    <name type="scientific">uncultured Dysgonomonas sp</name>
    <dbReference type="NCBI Taxonomy" id="206096"/>
    <lineage>
        <taxon>Bacteria</taxon>
        <taxon>Pseudomonadati</taxon>
        <taxon>Bacteroidota</taxon>
        <taxon>Bacteroidia</taxon>
        <taxon>Bacteroidales</taxon>
        <taxon>Dysgonomonadaceae</taxon>
        <taxon>Dysgonomonas</taxon>
        <taxon>environmental samples</taxon>
    </lineage>
</organism>
<dbReference type="PROSITE" id="PS51352">
    <property type="entry name" value="THIOREDOXIN_2"/>
    <property type="match status" value="1"/>
</dbReference>
<feature type="chain" id="PRO_5012916791" description="Thioredoxin domain-containing protein" evidence="1">
    <location>
        <begin position="21"/>
        <end position="398"/>
    </location>
</feature>
<dbReference type="CDD" id="cd02966">
    <property type="entry name" value="TlpA_like_family"/>
    <property type="match status" value="1"/>
</dbReference>
<dbReference type="EMBL" id="FLUM01000001">
    <property type="protein sequence ID" value="SBV95387.1"/>
    <property type="molecule type" value="Genomic_DNA"/>
</dbReference>
<dbReference type="InterPro" id="IPR012336">
    <property type="entry name" value="Thioredoxin-like_fold"/>
</dbReference>
<protein>
    <recommendedName>
        <fullName evidence="2">Thioredoxin domain-containing protein</fullName>
    </recommendedName>
</protein>
<dbReference type="InterPro" id="IPR013766">
    <property type="entry name" value="Thioredoxin_domain"/>
</dbReference>
<name>A0A212J7G0_9BACT</name>
<reference evidence="3" key="1">
    <citation type="submission" date="2016-04" db="EMBL/GenBank/DDBJ databases">
        <authorList>
            <person name="Evans L.H."/>
            <person name="Alamgir A."/>
            <person name="Owens N."/>
            <person name="Weber N.D."/>
            <person name="Virtaneva K."/>
            <person name="Barbian K."/>
            <person name="Babar A."/>
            <person name="Rosenke K."/>
        </authorList>
    </citation>
    <scope>NUCLEOTIDE SEQUENCE</scope>
    <source>
        <strain evidence="3">86-1</strain>
    </source>
</reference>